<dbReference type="Proteomes" id="UP000499080">
    <property type="component" value="Unassembled WGS sequence"/>
</dbReference>
<dbReference type="PANTHER" id="PTHR24394:SF29">
    <property type="entry name" value="MYONEURIN"/>
    <property type="match status" value="1"/>
</dbReference>
<comment type="caution">
    <text evidence="9">The sequence shown here is derived from an EMBL/GenBank/DDBJ whole genome shotgun (WGS) entry which is preliminary data.</text>
</comment>
<dbReference type="PROSITE" id="PS50157">
    <property type="entry name" value="ZINC_FINGER_C2H2_2"/>
    <property type="match status" value="3"/>
</dbReference>
<dbReference type="PROSITE" id="PS00028">
    <property type="entry name" value="ZINC_FINGER_C2H2_1"/>
    <property type="match status" value="3"/>
</dbReference>
<evidence type="ECO:0000256" key="1">
    <source>
        <dbReference type="ARBA" id="ARBA00004123"/>
    </source>
</evidence>
<dbReference type="GO" id="GO:0005634">
    <property type="term" value="C:nucleus"/>
    <property type="evidence" value="ECO:0007669"/>
    <property type="project" value="UniProtKB-SubCell"/>
</dbReference>
<dbReference type="InterPro" id="IPR036236">
    <property type="entry name" value="Znf_C2H2_sf"/>
</dbReference>
<dbReference type="InterPro" id="IPR013087">
    <property type="entry name" value="Znf_C2H2_type"/>
</dbReference>
<dbReference type="FunFam" id="3.30.160.60:FF:003942">
    <property type="match status" value="1"/>
</dbReference>
<evidence type="ECO:0000259" key="8">
    <source>
        <dbReference type="PROSITE" id="PS50157"/>
    </source>
</evidence>
<dbReference type="PANTHER" id="PTHR24394">
    <property type="entry name" value="ZINC FINGER PROTEIN"/>
    <property type="match status" value="1"/>
</dbReference>
<organism evidence="9 10">
    <name type="scientific">Araneus ventricosus</name>
    <name type="common">Orbweaver spider</name>
    <name type="synonym">Epeira ventricosa</name>
    <dbReference type="NCBI Taxonomy" id="182803"/>
    <lineage>
        <taxon>Eukaryota</taxon>
        <taxon>Metazoa</taxon>
        <taxon>Ecdysozoa</taxon>
        <taxon>Arthropoda</taxon>
        <taxon>Chelicerata</taxon>
        <taxon>Arachnida</taxon>
        <taxon>Araneae</taxon>
        <taxon>Araneomorphae</taxon>
        <taxon>Entelegynae</taxon>
        <taxon>Araneoidea</taxon>
        <taxon>Araneidae</taxon>
        <taxon>Araneus</taxon>
    </lineage>
</organism>
<dbReference type="OrthoDB" id="3565419at2759"/>
<evidence type="ECO:0000256" key="3">
    <source>
        <dbReference type="ARBA" id="ARBA00022737"/>
    </source>
</evidence>
<keyword evidence="10" id="KW-1185">Reference proteome</keyword>
<keyword evidence="5" id="KW-0862">Zinc</keyword>
<dbReference type="FunFam" id="3.30.160.60:FF:000446">
    <property type="entry name" value="Zinc finger protein"/>
    <property type="match status" value="1"/>
</dbReference>
<evidence type="ECO:0000313" key="9">
    <source>
        <dbReference type="EMBL" id="GBM40651.1"/>
    </source>
</evidence>
<reference evidence="9 10" key="1">
    <citation type="journal article" date="2019" name="Sci. Rep.">
        <title>Orb-weaving spider Araneus ventricosus genome elucidates the spidroin gene catalogue.</title>
        <authorList>
            <person name="Kono N."/>
            <person name="Nakamura H."/>
            <person name="Ohtoshi R."/>
            <person name="Moran D.A.P."/>
            <person name="Shinohara A."/>
            <person name="Yoshida Y."/>
            <person name="Fujiwara M."/>
            <person name="Mori M."/>
            <person name="Tomita M."/>
            <person name="Arakawa K."/>
        </authorList>
    </citation>
    <scope>NUCLEOTIDE SEQUENCE [LARGE SCALE GENOMIC DNA]</scope>
</reference>
<dbReference type="SMART" id="SM00355">
    <property type="entry name" value="ZnF_C2H2"/>
    <property type="match status" value="3"/>
</dbReference>
<protein>
    <submittedName>
        <fullName evidence="9">Zinc finger protein 681</fullName>
    </submittedName>
</protein>
<dbReference type="FunFam" id="3.30.160.60:FF:000624">
    <property type="entry name" value="zinc finger protein 697"/>
    <property type="match status" value="1"/>
</dbReference>
<evidence type="ECO:0000256" key="5">
    <source>
        <dbReference type="ARBA" id="ARBA00022833"/>
    </source>
</evidence>
<feature type="domain" description="C2H2-type" evidence="8">
    <location>
        <begin position="246"/>
        <end position="273"/>
    </location>
</feature>
<comment type="subcellular location">
    <subcellularLocation>
        <location evidence="1">Nucleus</location>
    </subcellularLocation>
</comment>
<dbReference type="Pfam" id="PF00096">
    <property type="entry name" value="zf-C2H2"/>
    <property type="match status" value="3"/>
</dbReference>
<feature type="domain" description="C2H2-type" evidence="8">
    <location>
        <begin position="274"/>
        <end position="301"/>
    </location>
</feature>
<dbReference type="GO" id="GO:0000981">
    <property type="term" value="F:DNA-binding transcription factor activity, RNA polymerase II-specific"/>
    <property type="evidence" value="ECO:0007669"/>
    <property type="project" value="TreeGrafter"/>
</dbReference>
<evidence type="ECO:0000313" key="10">
    <source>
        <dbReference type="Proteomes" id="UP000499080"/>
    </source>
</evidence>
<dbReference type="GO" id="GO:0008270">
    <property type="term" value="F:zinc ion binding"/>
    <property type="evidence" value="ECO:0007669"/>
    <property type="project" value="UniProtKB-KW"/>
</dbReference>
<keyword evidence="3" id="KW-0677">Repeat</keyword>
<keyword evidence="4 7" id="KW-0863">Zinc-finger</keyword>
<evidence type="ECO:0000256" key="2">
    <source>
        <dbReference type="ARBA" id="ARBA00022723"/>
    </source>
</evidence>
<feature type="domain" description="C2H2-type" evidence="8">
    <location>
        <begin position="302"/>
        <end position="327"/>
    </location>
</feature>
<evidence type="ECO:0000256" key="4">
    <source>
        <dbReference type="ARBA" id="ARBA00022771"/>
    </source>
</evidence>
<evidence type="ECO:0000256" key="7">
    <source>
        <dbReference type="PROSITE-ProRule" id="PRU00042"/>
    </source>
</evidence>
<keyword evidence="2" id="KW-0479">Metal-binding</keyword>
<name>A0A4Y2FHB6_ARAVE</name>
<gene>
    <name evidence="9" type="primary">ZNF681_3</name>
    <name evidence="9" type="ORF">AVEN_20016_1</name>
</gene>
<dbReference type="AlphaFoldDB" id="A0A4Y2FHB6"/>
<dbReference type="SUPFAM" id="SSF57667">
    <property type="entry name" value="beta-beta-alpha zinc fingers"/>
    <property type="match status" value="2"/>
</dbReference>
<dbReference type="EMBL" id="BGPR01250538">
    <property type="protein sequence ID" value="GBM40651.1"/>
    <property type="molecule type" value="Genomic_DNA"/>
</dbReference>
<evidence type="ECO:0000256" key="6">
    <source>
        <dbReference type="ARBA" id="ARBA00023242"/>
    </source>
</evidence>
<accession>A0A4Y2FHB6</accession>
<proteinExistence type="predicted"/>
<keyword evidence="6" id="KW-0539">Nucleus</keyword>
<dbReference type="Gene3D" id="3.30.160.60">
    <property type="entry name" value="Classic Zinc Finger"/>
    <property type="match status" value="3"/>
</dbReference>
<sequence length="327" mass="37162">MLDVFEDAQTEPKIQNDPLKLMNKLVERGHTYEICSESNDAPVINEERGLINHELVMGNKHESEKAEDKIGLSEIYRQFSKYGQINERILTKDDLDSMTNNFAVTEAAQNKDLMLSNIPTYVSSEDTGSINDQVKINRTNAEMMWLKCTNASTEVTIGFNDMNFRGGTEESATIGNSFTEKSVSFEDCPVDSAHALAGPSFSQFNEHYTSVCFKEFQPNGNVKLHSMQRNNHLKKDKIIHKGIKEYKCDVCEKSFRQKSNLQRHALIHTGEKPFKCDVCGKSFRQTGHLQTHVLTHTVNKLHECIICGKKFSDKSNLRSHSKTHKPK</sequence>